<dbReference type="PANTHER" id="PTHR36932:SF1">
    <property type="entry name" value="CAPSULAR POLYSACCHARIDE BIOSYNTHESIS PROTEIN"/>
    <property type="match status" value="1"/>
</dbReference>
<evidence type="ECO:0000313" key="2">
    <source>
        <dbReference type="Proteomes" id="UP000509302"/>
    </source>
</evidence>
<dbReference type="Gene3D" id="3.40.50.12780">
    <property type="entry name" value="N-terminal domain of ligase-like"/>
    <property type="match status" value="1"/>
</dbReference>
<dbReference type="Proteomes" id="UP000509302">
    <property type="component" value="Chromosome"/>
</dbReference>
<dbReference type="AlphaFoldDB" id="A0A7H9AU02"/>
<dbReference type="PANTHER" id="PTHR36932">
    <property type="entry name" value="CAPSULAR POLYSACCHARIDE BIOSYNTHESIS PROTEIN"/>
    <property type="match status" value="1"/>
</dbReference>
<proteinExistence type="predicted"/>
<accession>A0A7H9AU02</accession>
<evidence type="ECO:0000313" key="1">
    <source>
        <dbReference type="EMBL" id="QLG46971.1"/>
    </source>
</evidence>
<name>A0A7H9AU02_9FLAO</name>
<sequence length="438" mass="50250">MRSKLFWFVDAIKGGKISEHYKEIAFINSQKNNFSSVSHTRNKLIGDILNHAASTTPYYKDFKQNEALSNFPVIKKTIVQENFEAFKSTVYLDRPKFKVATSGSTGVPFFLYQDQNKKNRNTADTIFFLKKAGYEVGQRLYDIEVWRNINMMTPLKAWMKNLVYVDISKFNDADIDLFIANLKKDTSPKNLVGFASAFENICQHLDKIGSKPFTNLKIASIIAISEHLNDYVKSSMKKYFNANVVSRYSNEEIGIIAQQIPGAKKTDFQINWASYHLEILKMDSDRPAEPNEKGRIVITDLFNYCMPMIRYDTGDIASFDTLLAEDAPFPKLTSVEGRKMDSVFNTNGEAISPFLIYTKFYPFYHLIKQYQFIQVKEKKYLIKLNTHTGSFEHRDALIQSFQEDFGNDAVIALEMVDEIPPLSSGKRKKVVNLNTGKK</sequence>
<keyword evidence="2" id="KW-1185">Reference proteome</keyword>
<dbReference type="RefSeq" id="WP_179243249.1">
    <property type="nucleotide sequence ID" value="NZ_CP058595.1"/>
</dbReference>
<reference evidence="1 2" key="1">
    <citation type="journal article" date="2006" name="Int. J. Syst. Evol. Microbiol.">
        <title>Costertonia aggregata gen. nov., sp. nov., a mesophilic marine bacterium of the family Flavobacteriaceae, isolated from a mature biofilm.</title>
        <authorList>
            <person name="Kwon K.K."/>
            <person name="Lee Y.K."/>
            <person name="Lee H.K."/>
        </authorList>
    </citation>
    <scope>NUCLEOTIDE SEQUENCE [LARGE SCALE GENOMIC DNA]</scope>
    <source>
        <strain evidence="1 2">KCCM 42265</strain>
    </source>
</reference>
<organism evidence="1 2">
    <name type="scientific">Costertonia aggregata</name>
    <dbReference type="NCBI Taxonomy" id="343403"/>
    <lineage>
        <taxon>Bacteria</taxon>
        <taxon>Pseudomonadati</taxon>
        <taxon>Bacteroidota</taxon>
        <taxon>Flavobacteriia</taxon>
        <taxon>Flavobacteriales</taxon>
        <taxon>Flavobacteriaceae</taxon>
        <taxon>Costertonia</taxon>
    </lineage>
</organism>
<gene>
    <name evidence="1" type="ORF">HYG79_16955</name>
</gene>
<dbReference type="KEGG" id="cagg:HYG79_16955"/>
<protein>
    <submittedName>
        <fullName evidence="1">CoF synthetase</fullName>
    </submittedName>
</protein>
<dbReference type="InterPro" id="IPR042099">
    <property type="entry name" value="ANL_N_sf"/>
</dbReference>
<dbReference type="EMBL" id="CP058595">
    <property type="protein sequence ID" value="QLG46971.1"/>
    <property type="molecule type" value="Genomic_DNA"/>
</dbReference>
<dbReference type="SUPFAM" id="SSF56801">
    <property type="entry name" value="Acetyl-CoA synthetase-like"/>
    <property type="match status" value="1"/>
</dbReference>
<dbReference type="InterPro" id="IPR053158">
    <property type="entry name" value="CapK_Type1_Caps_Biosynth"/>
</dbReference>